<keyword evidence="4" id="KW-1185">Reference proteome</keyword>
<dbReference type="EnsemblMetazoa" id="Aqu2.1.40748_001">
    <property type="protein sequence ID" value="Aqu2.1.40748_001"/>
    <property type="gene ID" value="Aqu2.1.40748"/>
</dbReference>
<dbReference type="InterPro" id="IPR037840">
    <property type="entry name" value="PH_Anillin"/>
</dbReference>
<dbReference type="InterPro" id="IPR011993">
    <property type="entry name" value="PH-like_dom_sf"/>
</dbReference>
<gene>
    <name evidence="3" type="primary">105316635</name>
</gene>
<proteinExistence type="predicted"/>
<feature type="domain" description="PH" evidence="2">
    <location>
        <begin position="350"/>
        <end position="454"/>
    </location>
</feature>
<dbReference type="SUPFAM" id="SSF50729">
    <property type="entry name" value="PH domain-like"/>
    <property type="match status" value="1"/>
</dbReference>
<reference evidence="4" key="1">
    <citation type="journal article" date="2010" name="Nature">
        <title>The Amphimedon queenslandica genome and the evolution of animal complexity.</title>
        <authorList>
            <person name="Srivastava M."/>
            <person name="Simakov O."/>
            <person name="Chapman J."/>
            <person name="Fahey B."/>
            <person name="Gauthier M.E."/>
            <person name="Mitros T."/>
            <person name="Richards G.S."/>
            <person name="Conaco C."/>
            <person name="Dacre M."/>
            <person name="Hellsten U."/>
            <person name="Larroux C."/>
            <person name="Putnam N.H."/>
            <person name="Stanke M."/>
            <person name="Adamska M."/>
            <person name="Darling A."/>
            <person name="Degnan S.M."/>
            <person name="Oakley T.H."/>
            <person name="Plachetzki D.C."/>
            <person name="Zhai Y."/>
            <person name="Adamski M."/>
            <person name="Calcino A."/>
            <person name="Cummins S.F."/>
            <person name="Goodstein D.M."/>
            <person name="Harris C."/>
            <person name="Jackson D.J."/>
            <person name="Leys S.P."/>
            <person name="Shu S."/>
            <person name="Woodcroft B.J."/>
            <person name="Vervoort M."/>
            <person name="Kosik K.S."/>
            <person name="Manning G."/>
            <person name="Degnan B.M."/>
            <person name="Rokhsar D.S."/>
        </authorList>
    </citation>
    <scope>NUCLEOTIDE SEQUENCE [LARGE SCALE GENOMIC DNA]</scope>
</reference>
<reference evidence="3" key="2">
    <citation type="submission" date="2017-05" db="UniProtKB">
        <authorList>
            <consortium name="EnsemblMetazoa"/>
        </authorList>
    </citation>
    <scope>IDENTIFICATION</scope>
</reference>
<dbReference type="Proteomes" id="UP000007879">
    <property type="component" value="Unassembled WGS sequence"/>
</dbReference>
<dbReference type="PANTHER" id="PTHR21538">
    <property type="entry name" value="ANILLIN/RHOTEKIN RTKN"/>
    <property type="match status" value="1"/>
</dbReference>
<name>A0A1X7VMW8_AMPQE</name>
<dbReference type="GO" id="GO:0000281">
    <property type="term" value="P:mitotic cytokinesis"/>
    <property type="evidence" value="ECO:0007669"/>
    <property type="project" value="TreeGrafter"/>
</dbReference>
<dbReference type="InParanoid" id="A0A1X7VMW8"/>
<dbReference type="GO" id="GO:0031106">
    <property type="term" value="P:septin ring organization"/>
    <property type="evidence" value="ECO:0007669"/>
    <property type="project" value="TreeGrafter"/>
</dbReference>
<dbReference type="eggNOG" id="ENOG502QRWR">
    <property type="taxonomic scope" value="Eukaryota"/>
</dbReference>
<dbReference type="CDD" id="cd01263">
    <property type="entry name" value="PH_anillin"/>
    <property type="match status" value="1"/>
</dbReference>
<accession>A0A1X7VMW8</accession>
<dbReference type="GO" id="GO:0000915">
    <property type="term" value="P:actomyosin contractile ring assembly"/>
    <property type="evidence" value="ECO:0007669"/>
    <property type="project" value="TreeGrafter"/>
</dbReference>
<dbReference type="InterPro" id="IPR001849">
    <property type="entry name" value="PH_domain"/>
</dbReference>
<dbReference type="EnsemblMetazoa" id="XM_020008861.1">
    <property type="protein sequence ID" value="XP_019864420.1"/>
    <property type="gene ID" value="LOC105316635"/>
</dbReference>
<evidence type="ECO:0000256" key="1">
    <source>
        <dbReference type="SAM" id="MobiDB-lite"/>
    </source>
</evidence>
<dbReference type="SMART" id="SM00233">
    <property type="entry name" value="PH"/>
    <property type="match status" value="1"/>
</dbReference>
<feature type="region of interest" description="Disordered" evidence="1">
    <location>
        <begin position="25"/>
        <end position="52"/>
    </location>
</feature>
<dbReference type="AlphaFoldDB" id="A0A1X7VMW8"/>
<sequence length="513" mass="57179">MESSGDESKLYPDLPVVSSLVGLKRKVGSGDPMPSPSEATVQYEDNKENESLKKHKLSKESLEISLLEEAIEKERMIRDGASKMLTLSKSVRQNIELSKSLFVSNMKTLSLLKQLQQVKQGHKDIEIDNVGNVDKPCLAKLAVSDIRIPLQWKDFESSKGKIDSNYKVGVFCLFRLGNQVIDTPTLIEVDRSMVDIAFPDFIIFPNKVEHDFKLIVELYTSVPNQTDTGTSLGSMSGTPSRKDSTPLKVLKKIKRDLSYDHLSSPLSTSTLSLSPYVPSVQSANPTHSFTIAGHSQFTLDDVMGTCRTYKLTVGAVGSSGTSSSTGDHILLPLWGQICCSIMAEPTCATQPRATGFINIQQMVSGYPAWLRQWCVLRQHHLRCWTYPEDVGRKMPVSTINLTKDMTVENAPRLVMRRLNTLLVKDHERDDEYYFSFESKEEREAWSAAFRQAILDLKIWKDSSNFVIPKSSSGSKYYSSSNDGLLDNTGGATFNNKRSGAAFSQYTPPTETVL</sequence>
<dbReference type="PANTHER" id="PTHR21538:SF24">
    <property type="entry name" value="PH DOMAIN-CONTAINING PROTEIN"/>
    <property type="match status" value="1"/>
</dbReference>
<evidence type="ECO:0000259" key="2">
    <source>
        <dbReference type="PROSITE" id="PS50003"/>
    </source>
</evidence>
<dbReference type="Gene3D" id="2.30.29.30">
    <property type="entry name" value="Pleckstrin-homology domain (PH domain)/Phosphotyrosine-binding domain (PTB)"/>
    <property type="match status" value="1"/>
</dbReference>
<dbReference type="STRING" id="400682.A0A1X7VMW8"/>
<dbReference type="Pfam" id="PF00169">
    <property type="entry name" value="PH"/>
    <property type="match status" value="1"/>
</dbReference>
<dbReference type="GO" id="GO:0005826">
    <property type="term" value="C:actomyosin contractile ring"/>
    <property type="evidence" value="ECO:0007669"/>
    <property type="project" value="TreeGrafter"/>
</dbReference>
<dbReference type="KEGG" id="aqu:105316635"/>
<dbReference type="InterPro" id="IPR051364">
    <property type="entry name" value="Cytokinesis/Rho-signaling"/>
</dbReference>
<organism evidence="3">
    <name type="scientific">Amphimedon queenslandica</name>
    <name type="common">Sponge</name>
    <dbReference type="NCBI Taxonomy" id="400682"/>
    <lineage>
        <taxon>Eukaryota</taxon>
        <taxon>Metazoa</taxon>
        <taxon>Porifera</taxon>
        <taxon>Demospongiae</taxon>
        <taxon>Heteroscleromorpha</taxon>
        <taxon>Haplosclerida</taxon>
        <taxon>Niphatidae</taxon>
        <taxon>Amphimedon</taxon>
    </lineage>
</organism>
<protein>
    <recommendedName>
        <fullName evidence="2">PH domain-containing protein</fullName>
    </recommendedName>
</protein>
<evidence type="ECO:0000313" key="3">
    <source>
        <dbReference type="EnsemblMetazoa" id="Aqu2.1.40748_001"/>
    </source>
</evidence>
<dbReference type="OrthoDB" id="5817051at2759"/>
<dbReference type="Pfam" id="PF08174">
    <property type="entry name" value="Anillin"/>
    <property type="match status" value="1"/>
</dbReference>
<dbReference type="InterPro" id="IPR012966">
    <property type="entry name" value="AHD"/>
</dbReference>
<evidence type="ECO:0000313" key="4">
    <source>
        <dbReference type="Proteomes" id="UP000007879"/>
    </source>
</evidence>
<dbReference type="PROSITE" id="PS50003">
    <property type="entry name" value="PH_DOMAIN"/>
    <property type="match status" value="1"/>
</dbReference>